<dbReference type="Proteomes" id="UP000194420">
    <property type="component" value="Unassembled WGS sequence"/>
</dbReference>
<evidence type="ECO:0000256" key="1">
    <source>
        <dbReference type="SAM" id="MobiDB-lite"/>
    </source>
</evidence>
<keyword evidence="3" id="KW-1185">Reference proteome</keyword>
<name>A0A1Y6FLR3_9SPHN</name>
<proteinExistence type="predicted"/>
<reference evidence="3" key="1">
    <citation type="submission" date="2017-04" db="EMBL/GenBank/DDBJ databases">
        <authorList>
            <person name="Varghese N."/>
            <person name="Submissions S."/>
        </authorList>
    </citation>
    <scope>NUCLEOTIDE SEQUENCE [LARGE SCALE GENOMIC DNA]</scope>
</reference>
<dbReference type="OrthoDB" id="7401736at2"/>
<evidence type="ECO:0000313" key="3">
    <source>
        <dbReference type="Proteomes" id="UP000194420"/>
    </source>
</evidence>
<protein>
    <submittedName>
        <fullName evidence="2">Uncharacterized protein</fullName>
    </submittedName>
</protein>
<feature type="compositionally biased region" description="Acidic residues" evidence="1">
    <location>
        <begin position="1"/>
        <end position="10"/>
    </location>
</feature>
<gene>
    <name evidence="2" type="ORF">SAMN06297468_2998</name>
</gene>
<sequence length="262" mass="30161">MSWEDQFAEDAEQREASARGKSRSVTVGWTVRFPQGGDAIWAAPKPFTRNDPKPASAKSVQVCPAAIDFDRRHFVIPSPIDINLGFNRQPNGQLQLIDMDGEKSGMRPQGRANMMMLHPPSEWRHPERPIVQITAPYVFVADEPCYIVQTPPYLDWFPTPRPGLQMGGRFPVHIWPRPLSWGFEWQDVTKPLQLKRGEPWFYVRFETENPGAHVRLVEQEMTDDLQKYLDSIVDVSNYVNKTYSLFGEARRMRPDKLLKPKG</sequence>
<organism evidence="2 3">
    <name type="scientific">Altererythrobacter xiamenensis</name>
    <dbReference type="NCBI Taxonomy" id="1316679"/>
    <lineage>
        <taxon>Bacteria</taxon>
        <taxon>Pseudomonadati</taxon>
        <taxon>Pseudomonadota</taxon>
        <taxon>Alphaproteobacteria</taxon>
        <taxon>Sphingomonadales</taxon>
        <taxon>Erythrobacteraceae</taxon>
        <taxon>Altererythrobacter</taxon>
    </lineage>
</organism>
<dbReference type="RefSeq" id="WP_086438885.1">
    <property type="nucleotide sequence ID" value="NZ_FXWG01000004.1"/>
</dbReference>
<feature type="region of interest" description="Disordered" evidence="1">
    <location>
        <begin position="1"/>
        <end position="24"/>
    </location>
</feature>
<dbReference type="AlphaFoldDB" id="A0A1Y6FLR3"/>
<dbReference type="EMBL" id="FXWG01000004">
    <property type="protein sequence ID" value="SMQ75848.1"/>
    <property type="molecule type" value="Genomic_DNA"/>
</dbReference>
<evidence type="ECO:0000313" key="2">
    <source>
        <dbReference type="EMBL" id="SMQ75848.1"/>
    </source>
</evidence>
<accession>A0A1Y6FLR3</accession>